<keyword evidence="5" id="KW-1185">Reference proteome</keyword>
<dbReference type="Proteomes" id="UP001152798">
    <property type="component" value="Chromosome 1"/>
</dbReference>
<accession>A0A9P0GYI9</accession>
<evidence type="ECO:0000256" key="2">
    <source>
        <dbReference type="ARBA" id="ARBA00022737"/>
    </source>
</evidence>
<dbReference type="InterPro" id="IPR001680">
    <property type="entry name" value="WD40_rpt"/>
</dbReference>
<dbReference type="SUPFAM" id="SSF50978">
    <property type="entry name" value="WD40 repeat-like"/>
    <property type="match status" value="1"/>
</dbReference>
<dbReference type="Pfam" id="PF00400">
    <property type="entry name" value="WD40"/>
    <property type="match status" value="4"/>
</dbReference>
<dbReference type="EMBL" id="OV725077">
    <property type="protein sequence ID" value="CAH1392504.1"/>
    <property type="molecule type" value="Genomic_DNA"/>
</dbReference>
<dbReference type="InterPro" id="IPR036322">
    <property type="entry name" value="WD40_repeat_dom_sf"/>
</dbReference>
<dbReference type="InterPro" id="IPR020472">
    <property type="entry name" value="WD40_PAC1"/>
</dbReference>
<name>A0A9P0GYI9_NEZVI</name>
<evidence type="ECO:0000256" key="3">
    <source>
        <dbReference type="PROSITE-ProRule" id="PRU00221"/>
    </source>
</evidence>
<evidence type="ECO:0000313" key="5">
    <source>
        <dbReference type="Proteomes" id="UP001152798"/>
    </source>
</evidence>
<keyword evidence="2" id="KW-0677">Repeat</keyword>
<proteinExistence type="predicted"/>
<evidence type="ECO:0000313" key="4">
    <source>
        <dbReference type="EMBL" id="CAH1392504.1"/>
    </source>
</evidence>
<dbReference type="Gene3D" id="2.130.10.10">
    <property type="entry name" value="YVTN repeat-like/Quinoprotein amine dehydrogenase"/>
    <property type="match status" value="1"/>
</dbReference>
<gene>
    <name evidence="4" type="ORF">NEZAVI_LOCUS3312</name>
</gene>
<evidence type="ECO:0008006" key="6">
    <source>
        <dbReference type="Google" id="ProtNLM"/>
    </source>
</evidence>
<protein>
    <recommendedName>
        <fullName evidence="6">mRNA export factor</fullName>
    </recommendedName>
</protein>
<dbReference type="SMART" id="SM00320">
    <property type="entry name" value="WD40"/>
    <property type="match status" value="4"/>
</dbReference>
<dbReference type="AlphaFoldDB" id="A0A9P0GYI9"/>
<dbReference type="InterPro" id="IPR015943">
    <property type="entry name" value="WD40/YVTN_repeat-like_dom_sf"/>
</dbReference>
<sequence>MNKRMKIFGGGDMTSTMGLGGQTVPVTNNNMKDFDVALPPEDTVSSLAFSPPNMNQTLLVAGSWDNNVRCWEVEASGKTIPKSIQTMQGPVLDVCWIDDGSKVFMAGSDKMAKCWDLSTNQSYPIASHDAPVKICHWIKAPSYSCLMTGSWDRTLKFWDTRSPQPMHCISLPERCYCADVKYPMAVVGTASKNIIIYQLDCGPQEYSRPDYPLKLQMRCVSIFMNKENRPTGYAVGSVEGKVAIQYIHEPSSNFTFKCHRTESPGGCQEIYAVNDIAFHPVHGTLATVGSDGRFIFWDKDSRTRLYVSDFKEQSIRWLTILYTTPLNLPY</sequence>
<dbReference type="InterPro" id="IPR019775">
    <property type="entry name" value="WD40_repeat_CS"/>
</dbReference>
<dbReference type="PANTHER" id="PTHR10971">
    <property type="entry name" value="MRNA EXPORT FACTOR AND BUB3"/>
    <property type="match status" value="1"/>
</dbReference>
<dbReference type="PROSITE" id="PS50082">
    <property type="entry name" value="WD_REPEATS_2"/>
    <property type="match status" value="1"/>
</dbReference>
<dbReference type="PRINTS" id="PR00320">
    <property type="entry name" value="GPROTEINBRPT"/>
</dbReference>
<keyword evidence="1 3" id="KW-0853">WD repeat</keyword>
<dbReference type="OrthoDB" id="256303at2759"/>
<evidence type="ECO:0000256" key="1">
    <source>
        <dbReference type="ARBA" id="ARBA00022574"/>
    </source>
</evidence>
<feature type="repeat" description="WD" evidence="3">
    <location>
        <begin position="146"/>
        <end position="168"/>
    </location>
</feature>
<reference evidence="4" key="1">
    <citation type="submission" date="2022-01" db="EMBL/GenBank/DDBJ databases">
        <authorList>
            <person name="King R."/>
        </authorList>
    </citation>
    <scope>NUCLEOTIDE SEQUENCE</scope>
</reference>
<organism evidence="4 5">
    <name type="scientific">Nezara viridula</name>
    <name type="common">Southern green stink bug</name>
    <name type="synonym">Cimex viridulus</name>
    <dbReference type="NCBI Taxonomy" id="85310"/>
    <lineage>
        <taxon>Eukaryota</taxon>
        <taxon>Metazoa</taxon>
        <taxon>Ecdysozoa</taxon>
        <taxon>Arthropoda</taxon>
        <taxon>Hexapoda</taxon>
        <taxon>Insecta</taxon>
        <taxon>Pterygota</taxon>
        <taxon>Neoptera</taxon>
        <taxon>Paraneoptera</taxon>
        <taxon>Hemiptera</taxon>
        <taxon>Heteroptera</taxon>
        <taxon>Panheteroptera</taxon>
        <taxon>Pentatomomorpha</taxon>
        <taxon>Pentatomoidea</taxon>
        <taxon>Pentatomidae</taxon>
        <taxon>Pentatominae</taxon>
        <taxon>Nezara</taxon>
    </lineage>
</organism>
<dbReference type="PROSITE" id="PS00678">
    <property type="entry name" value="WD_REPEATS_1"/>
    <property type="match status" value="1"/>
</dbReference>